<dbReference type="EMBL" id="JBHUMP010000004">
    <property type="protein sequence ID" value="MFD2739204.1"/>
    <property type="molecule type" value="Genomic_DNA"/>
</dbReference>
<sequence>MRTALLLGPLLAVLAQPLWADARMTILVDLLQLPETARILHQEDLAYAEELHGDMLGGDAGLAWQVQVEAILEPARVIETVRRALEAEIEGPLLEQTITFLRSDLGARTVTLENAARTEIADEAVETAARQRYAELAGSGSARLALLERLAAAGDMIDRNVTSAMNANFQFMRGMAEGGAYEMSEADMLADITGQADAITEDTEAWLYGYMLLAYHPLSDAELRAYAEFSETEAGRALNRGLFNGIEASYADISYGLGRVVALNLRAEEL</sequence>
<evidence type="ECO:0000313" key="2">
    <source>
        <dbReference type="Proteomes" id="UP001597474"/>
    </source>
</evidence>
<dbReference type="Proteomes" id="UP001597474">
    <property type="component" value="Unassembled WGS sequence"/>
</dbReference>
<dbReference type="RefSeq" id="WP_386372618.1">
    <property type="nucleotide sequence ID" value="NZ_JBHUMP010000004.1"/>
</dbReference>
<evidence type="ECO:0008006" key="3">
    <source>
        <dbReference type="Google" id="ProtNLM"/>
    </source>
</evidence>
<comment type="caution">
    <text evidence="1">The sequence shown here is derived from an EMBL/GenBank/DDBJ whole genome shotgun (WGS) entry which is preliminary data.</text>
</comment>
<organism evidence="1 2">
    <name type="scientific">Sulfitobacter aestuarii</name>
    <dbReference type="NCBI Taxonomy" id="2161676"/>
    <lineage>
        <taxon>Bacteria</taxon>
        <taxon>Pseudomonadati</taxon>
        <taxon>Pseudomonadota</taxon>
        <taxon>Alphaproteobacteria</taxon>
        <taxon>Rhodobacterales</taxon>
        <taxon>Roseobacteraceae</taxon>
        <taxon>Sulfitobacter</taxon>
    </lineage>
</organism>
<reference evidence="2" key="1">
    <citation type="journal article" date="2019" name="Int. J. Syst. Evol. Microbiol.">
        <title>The Global Catalogue of Microorganisms (GCM) 10K type strain sequencing project: providing services to taxonomists for standard genome sequencing and annotation.</title>
        <authorList>
            <consortium name="The Broad Institute Genomics Platform"/>
            <consortium name="The Broad Institute Genome Sequencing Center for Infectious Disease"/>
            <person name="Wu L."/>
            <person name="Ma J."/>
        </authorList>
    </citation>
    <scope>NUCLEOTIDE SEQUENCE [LARGE SCALE GENOMIC DNA]</scope>
    <source>
        <strain evidence="2">TISTR 2562</strain>
    </source>
</reference>
<accession>A0ABW5U0A0</accession>
<protein>
    <recommendedName>
        <fullName evidence="3">DUF2059 domain-containing protein</fullName>
    </recommendedName>
</protein>
<proteinExistence type="predicted"/>
<name>A0ABW5U0A0_9RHOB</name>
<evidence type="ECO:0000313" key="1">
    <source>
        <dbReference type="EMBL" id="MFD2739204.1"/>
    </source>
</evidence>
<keyword evidence="2" id="KW-1185">Reference proteome</keyword>
<gene>
    <name evidence="1" type="ORF">ACFSUD_06475</name>
</gene>